<sequence length="547" mass="62332">MQFNIDMIMLSVYSQLVLKRSCILLLQTMDHEKYMVCEFPNEEDSISIGYLEWLEDKFKITELDDIIERGTIVKVRWPKNCDVGPLTATMKKKLANCQWEKVVTKLRAYGGWIKMREIRDNLEKYGVTELDKHDRKQFTKRQTTESDSDESEVKGTKKSALTKSKQKKCTLNEKKGKELLKQYKHNKQKYSSQSKSVDDECDTDNEKSPVQLKSQLTIIELNEENKKLQRDNKRLRTLRSVNEDLPKMEKMVKDLTVNLQSASKKIESLIDQIDKLEEKIQAINNCIIERERGYTLPAMTLDSDPFCISKLNLPNNKLESSATDASPASIMQNKELNLPSDKLKSSQRSVTEFCEPASHESTPLTFGHNLVPQNSNPESLLEDFPDTPDVAIKVVNTRELEHVHESNHAADTAKSSNDHQSIAIHKPKEQTVDLGGPEPCIVNAIRLSLCNHTSVSKLICEMMSLLFSKEELATSSLTGTVANFHCEKGIAAKKKLDTVKIEAMKAYVKKKFPTEKDFDKMFRKAVQQKCNNAVPRNRGLNNKGETN</sequence>
<evidence type="ECO:0000256" key="2">
    <source>
        <dbReference type="ARBA" id="ARBA00022491"/>
    </source>
</evidence>
<dbReference type="GO" id="GO:0003714">
    <property type="term" value="F:transcription corepressor activity"/>
    <property type="evidence" value="ECO:0007669"/>
    <property type="project" value="InterPro"/>
</dbReference>
<dbReference type="PANTHER" id="PTHR35346:SF1">
    <property type="entry name" value="BEN DOMAIN-CONTAINING PROTEIN 6"/>
    <property type="match status" value="1"/>
</dbReference>
<gene>
    <name evidence="10" type="primary">LOC112466365</name>
</gene>
<feature type="domain" description="BEN" evidence="8">
    <location>
        <begin position="437"/>
        <end position="537"/>
    </location>
</feature>
<dbReference type="AlphaFoldDB" id="A0A6J1R6B8"/>
<dbReference type="GO" id="GO:0045746">
    <property type="term" value="P:negative regulation of Notch signaling pathway"/>
    <property type="evidence" value="ECO:0007669"/>
    <property type="project" value="InterPro"/>
</dbReference>
<accession>A0A6J1R6B8</accession>
<evidence type="ECO:0000313" key="10">
    <source>
        <dbReference type="RefSeq" id="XP_024890197.1"/>
    </source>
</evidence>
<dbReference type="Proteomes" id="UP000504618">
    <property type="component" value="Unplaced"/>
</dbReference>
<dbReference type="InterPro" id="IPR037496">
    <property type="entry name" value="BEND6-like"/>
</dbReference>
<dbReference type="Gene3D" id="1.10.10.2590">
    <property type="entry name" value="BEN domain"/>
    <property type="match status" value="1"/>
</dbReference>
<evidence type="ECO:0000256" key="3">
    <source>
        <dbReference type="ARBA" id="ARBA00023015"/>
    </source>
</evidence>
<evidence type="ECO:0000256" key="4">
    <source>
        <dbReference type="ARBA" id="ARBA00023163"/>
    </source>
</evidence>
<protein>
    <submittedName>
        <fullName evidence="10">Uncharacterized protein LOC112466365</fullName>
    </submittedName>
</protein>
<feature type="region of interest" description="Disordered" evidence="7">
    <location>
        <begin position="184"/>
        <end position="208"/>
    </location>
</feature>
<evidence type="ECO:0000256" key="1">
    <source>
        <dbReference type="ARBA" id="ARBA00004123"/>
    </source>
</evidence>
<dbReference type="PANTHER" id="PTHR35346">
    <property type="entry name" value="BEN DOMAIN-CONTAINING PROTEIN 6"/>
    <property type="match status" value="1"/>
</dbReference>
<evidence type="ECO:0000256" key="7">
    <source>
        <dbReference type="SAM" id="MobiDB-lite"/>
    </source>
</evidence>
<keyword evidence="3" id="KW-0805">Transcription regulation</keyword>
<keyword evidence="4" id="KW-0804">Transcription</keyword>
<organism evidence="9 10">
    <name type="scientific">Temnothorax curvispinosus</name>
    <dbReference type="NCBI Taxonomy" id="300111"/>
    <lineage>
        <taxon>Eukaryota</taxon>
        <taxon>Metazoa</taxon>
        <taxon>Ecdysozoa</taxon>
        <taxon>Arthropoda</taxon>
        <taxon>Hexapoda</taxon>
        <taxon>Insecta</taxon>
        <taxon>Pterygota</taxon>
        <taxon>Neoptera</taxon>
        <taxon>Endopterygota</taxon>
        <taxon>Hymenoptera</taxon>
        <taxon>Apocrita</taxon>
        <taxon>Aculeata</taxon>
        <taxon>Formicoidea</taxon>
        <taxon>Formicidae</taxon>
        <taxon>Myrmicinae</taxon>
        <taxon>Temnothorax</taxon>
    </lineage>
</organism>
<dbReference type="GO" id="GO:0045666">
    <property type="term" value="P:positive regulation of neuron differentiation"/>
    <property type="evidence" value="ECO:0007669"/>
    <property type="project" value="InterPro"/>
</dbReference>
<comment type="subcellular location">
    <subcellularLocation>
        <location evidence="1">Nucleus</location>
    </subcellularLocation>
</comment>
<dbReference type="GO" id="GO:0005634">
    <property type="term" value="C:nucleus"/>
    <property type="evidence" value="ECO:0007669"/>
    <property type="project" value="UniProtKB-SubCell"/>
</dbReference>
<dbReference type="OrthoDB" id="7552732at2759"/>
<dbReference type="GO" id="GO:0003677">
    <property type="term" value="F:DNA binding"/>
    <property type="evidence" value="ECO:0007669"/>
    <property type="project" value="InterPro"/>
</dbReference>
<keyword evidence="2" id="KW-0678">Repressor</keyword>
<feature type="coiled-coil region" evidence="6">
    <location>
        <begin position="218"/>
        <end position="286"/>
    </location>
</feature>
<evidence type="ECO:0000259" key="8">
    <source>
        <dbReference type="PROSITE" id="PS51457"/>
    </source>
</evidence>
<evidence type="ECO:0000256" key="6">
    <source>
        <dbReference type="SAM" id="Coils"/>
    </source>
</evidence>
<dbReference type="RefSeq" id="XP_024890197.1">
    <property type="nucleotide sequence ID" value="XM_025034429.1"/>
</dbReference>
<keyword evidence="9" id="KW-1185">Reference proteome</keyword>
<keyword evidence="5" id="KW-0539">Nucleus</keyword>
<dbReference type="GeneID" id="112466365"/>
<reference evidence="10" key="1">
    <citation type="submission" date="2025-08" db="UniProtKB">
        <authorList>
            <consortium name="RefSeq"/>
        </authorList>
    </citation>
    <scope>IDENTIFICATION</scope>
    <source>
        <tissue evidence="10">Whole body</tissue>
    </source>
</reference>
<dbReference type="InterPro" id="IPR018379">
    <property type="entry name" value="BEN_domain"/>
</dbReference>
<feature type="region of interest" description="Disordered" evidence="7">
    <location>
        <begin position="135"/>
        <end position="168"/>
    </location>
</feature>
<evidence type="ECO:0000313" key="9">
    <source>
        <dbReference type="Proteomes" id="UP000504618"/>
    </source>
</evidence>
<name>A0A6J1R6B8_9HYME</name>
<keyword evidence="6" id="KW-0175">Coiled coil</keyword>
<dbReference type="PROSITE" id="PS51457">
    <property type="entry name" value="BEN"/>
    <property type="match status" value="1"/>
</dbReference>
<evidence type="ECO:0000256" key="5">
    <source>
        <dbReference type="ARBA" id="ARBA00023242"/>
    </source>
</evidence>
<dbReference type="SMART" id="SM01025">
    <property type="entry name" value="BEN"/>
    <property type="match status" value="1"/>
</dbReference>
<dbReference type="Pfam" id="PF10523">
    <property type="entry name" value="BEN"/>
    <property type="match status" value="1"/>
</dbReference>
<proteinExistence type="predicted"/>